<evidence type="ECO:0000259" key="2">
    <source>
        <dbReference type="Pfam" id="PF20580"/>
    </source>
</evidence>
<organism evidence="4">
    <name type="scientific">marine metagenome</name>
    <dbReference type="NCBI Taxonomy" id="408172"/>
    <lineage>
        <taxon>unclassified sequences</taxon>
        <taxon>metagenomes</taxon>
        <taxon>ecological metagenomes</taxon>
    </lineage>
</organism>
<evidence type="ECO:0000256" key="1">
    <source>
        <dbReference type="SAM" id="Phobius"/>
    </source>
</evidence>
<dbReference type="InterPro" id="IPR046712">
    <property type="entry name" value="DUF6785"/>
</dbReference>
<feature type="transmembrane region" description="Helical" evidence="1">
    <location>
        <begin position="253"/>
        <end position="275"/>
    </location>
</feature>
<protein>
    <submittedName>
        <fullName evidence="4">Uncharacterized protein</fullName>
    </submittedName>
</protein>
<proteinExistence type="predicted"/>
<name>A0A382DK58_9ZZZZ</name>
<dbReference type="Pfam" id="PF20580">
    <property type="entry name" value="DUF6784"/>
    <property type="match status" value="1"/>
</dbReference>
<dbReference type="Pfam" id="PF20581">
    <property type="entry name" value="DUF6785"/>
    <property type="match status" value="1"/>
</dbReference>
<gene>
    <name evidence="4" type="ORF">METZ01_LOCUS191720</name>
</gene>
<keyword evidence="1" id="KW-0472">Membrane</keyword>
<feature type="transmembrane region" description="Helical" evidence="1">
    <location>
        <begin position="119"/>
        <end position="141"/>
    </location>
</feature>
<feature type="domain" description="DUF6785" evidence="3">
    <location>
        <begin position="1"/>
        <end position="144"/>
    </location>
</feature>
<evidence type="ECO:0000259" key="3">
    <source>
        <dbReference type="Pfam" id="PF20581"/>
    </source>
</evidence>
<dbReference type="EMBL" id="UINC01039825">
    <property type="protein sequence ID" value="SVB38866.1"/>
    <property type="molecule type" value="Genomic_DNA"/>
</dbReference>
<reference evidence="4" key="1">
    <citation type="submission" date="2018-05" db="EMBL/GenBank/DDBJ databases">
        <authorList>
            <person name="Lanie J.A."/>
            <person name="Ng W.-L."/>
            <person name="Kazmierczak K.M."/>
            <person name="Andrzejewski T.M."/>
            <person name="Davidsen T.M."/>
            <person name="Wayne K.J."/>
            <person name="Tettelin H."/>
            <person name="Glass J.I."/>
            <person name="Rusch D."/>
            <person name="Podicherti R."/>
            <person name="Tsui H.-C.T."/>
            <person name="Winkler M.E."/>
        </authorList>
    </citation>
    <scope>NUCLEOTIDE SEQUENCE</scope>
</reference>
<feature type="transmembrane region" description="Helical" evidence="1">
    <location>
        <begin position="180"/>
        <end position="198"/>
    </location>
</feature>
<feature type="transmembrane region" description="Helical" evidence="1">
    <location>
        <begin position="12"/>
        <end position="41"/>
    </location>
</feature>
<feature type="domain" description="DUF6784" evidence="2">
    <location>
        <begin position="183"/>
        <end position="276"/>
    </location>
</feature>
<accession>A0A382DK58</accession>
<evidence type="ECO:0000313" key="4">
    <source>
        <dbReference type="EMBL" id="SVB38866.1"/>
    </source>
</evidence>
<feature type="non-terminal residue" evidence="4">
    <location>
        <position position="1"/>
    </location>
</feature>
<keyword evidence="1" id="KW-0812">Transmembrane</keyword>
<keyword evidence="1" id="KW-1133">Transmembrane helix</keyword>
<dbReference type="AlphaFoldDB" id="A0A382DK58"/>
<feature type="transmembrane region" description="Helical" evidence="1">
    <location>
        <begin position="210"/>
        <end position="233"/>
    </location>
</feature>
<dbReference type="InterPro" id="IPR046711">
    <property type="entry name" value="DUF6784"/>
</dbReference>
<sequence>YRTAIYGLMIGAVYSLTFLTQLGVSLPVACVFLAMVFIIYIGTARIIAESGVAFVRGPMIAQVFTFYSVGTENMSNQTMSGMAMTYGAMGEIKSNWMPPMAQAGKLAEQKKGWGRSIGWVILLASAAGLFTSVFWTIYMAYDYGAKQLADWWFMQTNIGAKIPFDQTLTKMKDPFPPDTFRLFFFGVGSVFMFLFMTLRARFAWWPVHPLGFAFAYAHPLRVLMVSVFFSWLIKRTLLWIGGTELYRKAQPFFLGLLFGYFCGAALSLIVDLIWFQQAGHRIYGID</sequence>